<dbReference type="EMBL" id="SLWB01000015">
    <property type="protein sequence ID" value="TCN63679.1"/>
    <property type="molecule type" value="Genomic_DNA"/>
</dbReference>
<protein>
    <submittedName>
        <fullName evidence="1">Phage protein D</fullName>
    </submittedName>
</protein>
<name>A0A4R2EHR1_9BACT</name>
<evidence type="ECO:0000313" key="2">
    <source>
        <dbReference type="Proteomes" id="UP000294830"/>
    </source>
</evidence>
<sequence length="317" mass="35809">MYLEPCAKIEAGALTFINFRSIVIEESVKELGGKATVTLPRNYAKLNGKSVLELIKTGDPVTIWLGYDGKLEKEFTGYIREIESEAPLVLYIDDDLYPLKRTNFKKAWKSVTLKELLQFIAPGYEVNCPGVNLGAFQIANVSAFRVLMDIQNTYGLYTIVRGKTLTCQFPYDIKGTGQMHTYTFYTPTVKKSNLKYKRAEDNKVRVRVTSKQRNGKTLKVEVGAKEGEGSVYETSLPTMSESELKTFAENWYKKLCFDGYQGSITGFGTPRTKAGDTLKIVDKEEPDREGNYLIESVTITYDLTVGFERENKLSFKV</sequence>
<evidence type="ECO:0000313" key="1">
    <source>
        <dbReference type="EMBL" id="TCN63679.1"/>
    </source>
</evidence>
<organism evidence="1 2">
    <name type="scientific">Acetobacteroides hydrogenigenes</name>
    <dbReference type="NCBI Taxonomy" id="979970"/>
    <lineage>
        <taxon>Bacteria</taxon>
        <taxon>Pseudomonadati</taxon>
        <taxon>Bacteroidota</taxon>
        <taxon>Bacteroidia</taxon>
        <taxon>Bacteroidales</taxon>
        <taxon>Rikenellaceae</taxon>
        <taxon>Acetobacteroides</taxon>
    </lineage>
</organism>
<proteinExistence type="predicted"/>
<accession>A0A4R2EHR1</accession>
<reference evidence="1 2" key="1">
    <citation type="submission" date="2019-03" db="EMBL/GenBank/DDBJ databases">
        <title>Genomic Encyclopedia of Archaeal and Bacterial Type Strains, Phase II (KMG-II): from individual species to whole genera.</title>
        <authorList>
            <person name="Goeker M."/>
        </authorList>
    </citation>
    <scope>NUCLEOTIDE SEQUENCE [LARGE SCALE GENOMIC DNA]</scope>
    <source>
        <strain evidence="1 2">RL-C</strain>
    </source>
</reference>
<keyword evidence="2" id="KW-1185">Reference proteome</keyword>
<gene>
    <name evidence="1" type="ORF">CLV25_11529</name>
</gene>
<dbReference type="RefSeq" id="WP_131840117.1">
    <property type="nucleotide sequence ID" value="NZ_SLWB01000015.1"/>
</dbReference>
<dbReference type="OrthoDB" id="1065075at2"/>
<dbReference type="Proteomes" id="UP000294830">
    <property type="component" value="Unassembled WGS sequence"/>
</dbReference>
<comment type="caution">
    <text evidence="1">The sequence shown here is derived from an EMBL/GenBank/DDBJ whole genome shotgun (WGS) entry which is preliminary data.</text>
</comment>
<dbReference type="AlphaFoldDB" id="A0A4R2EHR1"/>
<dbReference type="SUPFAM" id="SSF69279">
    <property type="entry name" value="Phage tail proteins"/>
    <property type="match status" value="1"/>
</dbReference>